<dbReference type="CDD" id="cd04332">
    <property type="entry name" value="YbaK_like"/>
    <property type="match status" value="1"/>
</dbReference>
<dbReference type="Pfam" id="PF04073">
    <property type="entry name" value="tRNA_edit"/>
    <property type="match status" value="1"/>
</dbReference>
<protein>
    <recommendedName>
        <fullName evidence="1">YbaK/aminoacyl-tRNA synthetase-associated domain-containing protein</fullName>
    </recommendedName>
</protein>
<reference evidence="2 4" key="2">
    <citation type="submission" date="2016-11" db="EMBL/GenBank/DDBJ databases">
        <authorList>
            <person name="Klemetsen T."/>
        </authorList>
    </citation>
    <scope>NUCLEOTIDE SEQUENCE [LARGE SCALE GENOMIC DNA]</scope>
    <source>
        <strain evidence="2">MT 2528</strain>
    </source>
</reference>
<dbReference type="PATRIC" id="fig|80854.5.peg.369"/>
<evidence type="ECO:0000313" key="3">
    <source>
        <dbReference type="EMBL" id="SGY81612.1"/>
    </source>
</evidence>
<evidence type="ECO:0000313" key="2">
    <source>
        <dbReference type="EMBL" id="SGY81510.1"/>
    </source>
</evidence>
<evidence type="ECO:0000313" key="4">
    <source>
        <dbReference type="Proteomes" id="UP000182660"/>
    </source>
</evidence>
<proteinExistence type="predicted"/>
<dbReference type="Proteomes" id="UP000182660">
    <property type="component" value="Unassembled WGS sequence"/>
</dbReference>
<evidence type="ECO:0000259" key="1">
    <source>
        <dbReference type="Pfam" id="PF04073"/>
    </source>
</evidence>
<accession>A0A090I9J0</accession>
<name>A0A090I9J0_9GAMM</name>
<organism evidence="3 5">
    <name type="scientific">Moritella viscosa</name>
    <dbReference type="NCBI Taxonomy" id="80854"/>
    <lineage>
        <taxon>Bacteria</taxon>
        <taxon>Pseudomonadati</taxon>
        <taxon>Pseudomonadota</taxon>
        <taxon>Gammaproteobacteria</taxon>
        <taxon>Alteromonadales</taxon>
        <taxon>Moritellaceae</taxon>
        <taxon>Moritella</taxon>
    </lineage>
</organism>
<keyword evidence="4" id="KW-1185">Reference proteome</keyword>
<dbReference type="EMBL" id="FPLJ01000004">
    <property type="protein sequence ID" value="SGY81510.1"/>
    <property type="molecule type" value="Genomic_DNA"/>
</dbReference>
<reference evidence="3 5" key="1">
    <citation type="submission" date="2016-11" db="EMBL/GenBank/DDBJ databases">
        <authorList>
            <person name="Jaros S."/>
            <person name="Januszkiewicz K."/>
            <person name="Wedrychowicz H."/>
        </authorList>
    </citation>
    <scope>NUCLEOTIDE SEQUENCE [LARGE SCALE GENOMIC DNA]</scope>
    <source>
        <strain evidence="3">NVI 5450</strain>
    </source>
</reference>
<dbReference type="GO" id="GO:0002161">
    <property type="term" value="F:aminoacyl-tRNA deacylase activity"/>
    <property type="evidence" value="ECO:0007669"/>
    <property type="project" value="InterPro"/>
</dbReference>
<dbReference type="EMBL" id="FPLD01000004">
    <property type="protein sequence ID" value="SGY81612.1"/>
    <property type="molecule type" value="Genomic_DNA"/>
</dbReference>
<sequence>MEAEMSMATKVGQFLASHNIDFSLVKHRHTASSFNSALSAHVPSSQVTKAVILRDIGGDYLMAVVPANKHVLIGEINRQTGKQYYLLAEHELATLFQDCEPGAIPSLGQIYGMDMLVDDTLFEQEQLFIESGDHMNLINLDKRQFGKAVGSLPHSHISGYSFKEGPLFERRDL</sequence>
<gene>
    <name evidence="2" type="ORF">MT2528_0059</name>
    <name evidence="3" type="ORF">NVI5450_0045</name>
</gene>
<dbReference type="STRING" id="80854.MVIS_0348"/>
<dbReference type="Gene3D" id="3.90.960.10">
    <property type="entry name" value="YbaK/aminoacyl-tRNA synthetase-associated domain"/>
    <property type="match status" value="1"/>
</dbReference>
<dbReference type="Proteomes" id="UP000183794">
    <property type="component" value="Unassembled WGS sequence"/>
</dbReference>
<dbReference type="HOGENOM" id="CLU_094875_2_1_6"/>
<dbReference type="AlphaFoldDB" id="A0A090I9J0"/>
<feature type="domain" description="YbaK/aminoacyl-tRNA synthetase-associated" evidence="1">
    <location>
        <begin position="35"/>
        <end position="142"/>
    </location>
</feature>
<evidence type="ECO:0000313" key="5">
    <source>
        <dbReference type="Proteomes" id="UP000183794"/>
    </source>
</evidence>
<dbReference type="KEGG" id="mvs:MVIS_0348"/>
<dbReference type="SUPFAM" id="SSF55826">
    <property type="entry name" value="YbaK/ProRS associated domain"/>
    <property type="match status" value="1"/>
</dbReference>
<dbReference type="InterPro" id="IPR036754">
    <property type="entry name" value="YbaK/aa-tRNA-synt-asso_dom_sf"/>
</dbReference>
<dbReference type="InterPro" id="IPR007214">
    <property type="entry name" value="YbaK/aa-tRNA-synth-assoc-dom"/>
</dbReference>